<evidence type="ECO:0000313" key="3">
    <source>
        <dbReference type="Proteomes" id="UP001305779"/>
    </source>
</evidence>
<protein>
    <recommendedName>
        <fullName evidence="1">Nudix hydrolase domain-containing protein</fullName>
    </recommendedName>
</protein>
<dbReference type="PROSITE" id="PS51462">
    <property type="entry name" value="NUDIX"/>
    <property type="match status" value="1"/>
</dbReference>
<dbReference type="Gene3D" id="3.90.79.10">
    <property type="entry name" value="Nucleoside Triphosphate Pyrophosphohydrolase"/>
    <property type="match status" value="1"/>
</dbReference>
<sequence>MATAPSGGMLAEVQAKYPYIAGVVVGAMVVRERVHQDGSVSLETLVLRRAANDTFPLKWEIPGGGADSRVDRALTDTAVRELYEETGLTAERVVCPVGKIIIYMDEEGNDWAIATFLIEVEDDQMPVKIDPNEHCEYAWITEEEAYNNSFTSPSGRHTRSLQFVSQQMRKTILEGFRIAAR</sequence>
<dbReference type="EMBL" id="JAXOVC010000006">
    <property type="protein sequence ID" value="KAK4500604.1"/>
    <property type="molecule type" value="Genomic_DNA"/>
</dbReference>
<comment type="caution">
    <text evidence="2">The sequence shown here is derived from an EMBL/GenBank/DDBJ whole genome shotgun (WGS) entry which is preliminary data.</text>
</comment>
<name>A0ABR0EGI1_ZASCE</name>
<dbReference type="CDD" id="cd02883">
    <property type="entry name" value="NUDIX_Hydrolase"/>
    <property type="match status" value="1"/>
</dbReference>
<dbReference type="PANTHER" id="PTHR43736:SF1">
    <property type="entry name" value="DIHYDRONEOPTERIN TRIPHOSPHATE DIPHOSPHATASE"/>
    <property type="match status" value="1"/>
</dbReference>
<gene>
    <name evidence="2" type="ORF">PRZ48_008793</name>
</gene>
<proteinExistence type="predicted"/>
<dbReference type="SUPFAM" id="SSF55811">
    <property type="entry name" value="Nudix"/>
    <property type="match status" value="1"/>
</dbReference>
<evidence type="ECO:0000313" key="2">
    <source>
        <dbReference type="EMBL" id="KAK4500604.1"/>
    </source>
</evidence>
<dbReference type="Pfam" id="PF00293">
    <property type="entry name" value="NUDIX"/>
    <property type="match status" value="1"/>
</dbReference>
<dbReference type="Proteomes" id="UP001305779">
    <property type="component" value="Unassembled WGS sequence"/>
</dbReference>
<feature type="domain" description="Nudix hydrolase" evidence="1">
    <location>
        <begin position="20"/>
        <end position="163"/>
    </location>
</feature>
<dbReference type="InterPro" id="IPR015797">
    <property type="entry name" value="NUDIX_hydrolase-like_dom_sf"/>
</dbReference>
<evidence type="ECO:0000259" key="1">
    <source>
        <dbReference type="PROSITE" id="PS51462"/>
    </source>
</evidence>
<dbReference type="PANTHER" id="PTHR43736">
    <property type="entry name" value="ADP-RIBOSE PYROPHOSPHATASE"/>
    <property type="match status" value="1"/>
</dbReference>
<accession>A0ABR0EGI1</accession>
<keyword evidence="3" id="KW-1185">Reference proteome</keyword>
<dbReference type="InterPro" id="IPR000086">
    <property type="entry name" value="NUDIX_hydrolase_dom"/>
</dbReference>
<reference evidence="2 3" key="1">
    <citation type="journal article" date="2023" name="G3 (Bethesda)">
        <title>A chromosome-level genome assembly of Zasmidium syzygii isolated from banana leaves.</title>
        <authorList>
            <person name="van Westerhoven A.C."/>
            <person name="Mehrabi R."/>
            <person name="Talebi R."/>
            <person name="Steentjes M.B.F."/>
            <person name="Corcolon B."/>
            <person name="Chong P.A."/>
            <person name="Kema G.H.J."/>
            <person name="Seidl M.F."/>
        </authorList>
    </citation>
    <scope>NUCLEOTIDE SEQUENCE [LARGE SCALE GENOMIC DNA]</scope>
    <source>
        <strain evidence="2 3">P124</strain>
    </source>
</reference>
<organism evidence="2 3">
    <name type="scientific">Zasmidium cellare</name>
    <name type="common">Wine cellar mold</name>
    <name type="synonym">Racodium cellare</name>
    <dbReference type="NCBI Taxonomy" id="395010"/>
    <lineage>
        <taxon>Eukaryota</taxon>
        <taxon>Fungi</taxon>
        <taxon>Dikarya</taxon>
        <taxon>Ascomycota</taxon>
        <taxon>Pezizomycotina</taxon>
        <taxon>Dothideomycetes</taxon>
        <taxon>Dothideomycetidae</taxon>
        <taxon>Mycosphaerellales</taxon>
        <taxon>Mycosphaerellaceae</taxon>
        <taxon>Zasmidium</taxon>
    </lineage>
</organism>